<evidence type="ECO:0000313" key="2">
    <source>
        <dbReference type="EMBL" id="MCG7277368.1"/>
    </source>
</evidence>
<feature type="compositionally biased region" description="Acidic residues" evidence="1">
    <location>
        <begin position="64"/>
        <end position="84"/>
    </location>
</feature>
<reference evidence="2 3" key="1">
    <citation type="submission" date="2022-02" db="EMBL/GenBank/DDBJ databases">
        <title>Uncovering new skin microbiome diversity through culturing and metagenomics.</title>
        <authorList>
            <person name="Conlan S."/>
            <person name="Deming C."/>
            <person name="Nisc Comparative Sequencing Program N."/>
            <person name="Segre J.A."/>
        </authorList>
    </citation>
    <scope>NUCLEOTIDE SEQUENCE [LARGE SCALE GENOMIC DNA]</scope>
    <source>
        <strain evidence="2 3">ACRQV</strain>
    </source>
</reference>
<dbReference type="EMBL" id="JAKRDF010000041">
    <property type="protein sequence ID" value="MCG7277368.1"/>
    <property type="molecule type" value="Genomic_DNA"/>
</dbReference>
<proteinExistence type="predicted"/>
<accession>A0ABS9PYT6</accession>
<gene>
    <name evidence="2" type="ORF">MHK08_13015</name>
</gene>
<evidence type="ECO:0000313" key="3">
    <source>
        <dbReference type="Proteomes" id="UP001521911"/>
    </source>
</evidence>
<feature type="region of interest" description="Disordered" evidence="1">
    <location>
        <begin position="48"/>
        <end position="84"/>
    </location>
</feature>
<name>A0ABS9PYT6_9CORY</name>
<comment type="caution">
    <text evidence="2">The sequence shown here is derived from an EMBL/GenBank/DDBJ whole genome shotgun (WGS) entry which is preliminary data.</text>
</comment>
<evidence type="ECO:0000256" key="1">
    <source>
        <dbReference type="SAM" id="MobiDB-lite"/>
    </source>
</evidence>
<sequence>MSASRGSMAVFIFGVVVALVGAMMLFAPAGFAQEATEADEAPVVYDDEYDSDALAEETQSVESTVDDESALDEETSESVEEPEV</sequence>
<keyword evidence="3" id="KW-1185">Reference proteome</keyword>
<feature type="non-terminal residue" evidence="2">
    <location>
        <position position="84"/>
    </location>
</feature>
<organism evidence="2 3">
    <name type="scientific">Corynebacterium singulare</name>
    <dbReference type="NCBI Taxonomy" id="161899"/>
    <lineage>
        <taxon>Bacteria</taxon>
        <taxon>Bacillati</taxon>
        <taxon>Actinomycetota</taxon>
        <taxon>Actinomycetes</taxon>
        <taxon>Mycobacteriales</taxon>
        <taxon>Corynebacteriaceae</taxon>
        <taxon>Corynebacterium</taxon>
    </lineage>
</organism>
<dbReference type="Proteomes" id="UP001521911">
    <property type="component" value="Unassembled WGS sequence"/>
</dbReference>
<protein>
    <submittedName>
        <fullName evidence="2">Uncharacterized protein</fullName>
    </submittedName>
</protein>